<evidence type="ECO:0000313" key="2">
    <source>
        <dbReference type="EMBL" id="CAK7227173.1"/>
    </source>
</evidence>
<dbReference type="EMBL" id="CAWUHD010000070">
    <property type="protein sequence ID" value="CAK7227173.1"/>
    <property type="molecule type" value="Genomic_DNA"/>
</dbReference>
<evidence type="ECO:0000256" key="1">
    <source>
        <dbReference type="SAM" id="MobiDB-lite"/>
    </source>
</evidence>
<dbReference type="Proteomes" id="UP001642482">
    <property type="component" value="Unassembled WGS sequence"/>
</dbReference>
<proteinExistence type="predicted"/>
<keyword evidence="3" id="KW-1185">Reference proteome</keyword>
<name>A0ABP0C594_9PEZI</name>
<sequence>MEKRIKAVLEHLATPATQSEHTTSAALPGVVLLHCRAADANKLISIVEVVKRRMREGHFATESTTDSAKPIKKKKGKKAQPSETTWYQYNRIYDVVVAKKDGNTDRAEEEEHDEDFAPMLHRFEEALNGKRGPAIMTYFSTFLSRTPIAELQKNPDMSCQSSVDPLEVEYQKWMANT</sequence>
<accession>A0ABP0C594</accession>
<gene>
    <name evidence="2" type="ORF">SEUCBS140593_006488</name>
</gene>
<protein>
    <submittedName>
        <fullName evidence="2">Uncharacterized protein</fullName>
    </submittedName>
</protein>
<organism evidence="2 3">
    <name type="scientific">Sporothrix eucalyptigena</name>
    <dbReference type="NCBI Taxonomy" id="1812306"/>
    <lineage>
        <taxon>Eukaryota</taxon>
        <taxon>Fungi</taxon>
        <taxon>Dikarya</taxon>
        <taxon>Ascomycota</taxon>
        <taxon>Pezizomycotina</taxon>
        <taxon>Sordariomycetes</taxon>
        <taxon>Sordariomycetidae</taxon>
        <taxon>Ophiostomatales</taxon>
        <taxon>Ophiostomataceae</taxon>
        <taxon>Sporothrix</taxon>
    </lineage>
</organism>
<feature type="region of interest" description="Disordered" evidence="1">
    <location>
        <begin position="58"/>
        <end position="82"/>
    </location>
</feature>
<evidence type="ECO:0000313" key="3">
    <source>
        <dbReference type="Proteomes" id="UP001642482"/>
    </source>
</evidence>
<comment type="caution">
    <text evidence="2">The sequence shown here is derived from an EMBL/GenBank/DDBJ whole genome shotgun (WGS) entry which is preliminary data.</text>
</comment>
<reference evidence="2 3" key="1">
    <citation type="submission" date="2024-01" db="EMBL/GenBank/DDBJ databases">
        <authorList>
            <person name="Allen C."/>
            <person name="Tagirdzhanova G."/>
        </authorList>
    </citation>
    <scope>NUCLEOTIDE SEQUENCE [LARGE SCALE GENOMIC DNA]</scope>
</reference>